<evidence type="ECO:0000256" key="1">
    <source>
        <dbReference type="ARBA" id="ARBA00004651"/>
    </source>
</evidence>
<dbReference type="FunFam" id="3.40.50.300:FF:000299">
    <property type="entry name" value="ABC transporter ATP-binding protein/permease"/>
    <property type="match status" value="1"/>
</dbReference>
<dbReference type="GO" id="GO:0015421">
    <property type="term" value="F:ABC-type oligopeptide transporter activity"/>
    <property type="evidence" value="ECO:0007669"/>
    <property type="project" value="TreeGrafter"/>
</dbReference>
<dbReference type="Pfam" id="PF00664">
    <property type="entry name" value="ABC_membrane"/>
    <property type="match status" value="1"/>
</dbReference>
<dbReference type="PROSITE" id="PS50990">
    <property type="entry name" value="PEPTIDASE_C39"/>
    <property type="match status" value="1"/>
</dbReference>
<feature type="transmembrane region" description="Helical" evidence="10">
    <location>
        <begin position="412"/>
        <end position="437"/>
    </location>
</feature>
<evidence type="ECO:0000256" key="10">
    <source>
        <dbReference type="SAM" id="Phobius"/>
    </source>
</evidence>
<dbReference type="GO" id="GO:0008234">
    <property type="term" value="F:cysteine-type peptidase activity"/>
    <property type="evidence" value="ECO:0007669"/>
    <property type="project" value="InterPro"/>
</dbReference>
<dbReference type="SUPFAM" id="SSF52540">
    <property type="entry name" value="P-loop containing nucleoside triphosphate hydrolases"/>
    <property type="match status" value="1"/>
</dbReference>
<dbReference type="PANTHER" id="PTHR43394">
    <property type="entry name" value="ATP-DEPENDENT PERMEASE MDL1, MITOCHONDRIAL"/>
    <property type="match status" value="1"/>
</dbReference>
<feature type="transmembrane region" description="Helical" evidence="10">
    <location>
        <begin position="216"/>
        <end position="238"/>
    </location>
</feature>
<dbReference type="PANTHER" id="PTHR43394:SF1">
    <property type="entry name" value="ATP-BINDING CASSETTE SUB-FAMILY B MEMBER 10, MITOCHONDRIAL"/>
    <property type="match status" value="1"/>
</dbReference>
<keyword evidence="8 10" id="KW-1133">Transmembrane helix</keyword>
<sequence>MQFSGDKNQGVLDFSGIRRVPVILQAEIAECGLACLAMIVGYFGRQVDLATMRKKFSANLKGMNLQEMAEVADTLGVATRALKCSLEEVHKLKLPCIVHWNMNHFVVLTKVSKENLIVIDPANGRKQYSKREFSSHFTGIALEFTPTSAFKRKDERKKMKLSQLWSKSVGFKRSLVSLFALSFMIQILSLVSPYYIQWVVDEVLLSKDLALLKVLAMGFALVVLINTVVSAVRSWLVVRLSSQFNFHLGINLLRHLLKLPMSFFEARHVGDLISRFGSLAQIRERLTTGLVETAVDGVMSLTVLVVMLIYDVRLTAIVLAAISLYAALRLGLYRALHRATEDSIQASAREQSTFIESIRVIQTIKLFNRESQRQSLWLNQYTEVINADIRLGKLNISFESANRLLFGMENVVVVYISSLLVMGGALTVGMVLAFLAYKAQLMQRASSFLEQLIIFRMLRLHLDRLADIALEKEEEFQESTARLESVAGCLSLSGLSFSYTSSKFMLFDNLSLNIKAGEHIAIVGPSGSGKSTLMKLMLGLMRPTSGKILIDGVDITALGSKCYRSHIAAVMQEDTLLSGTVADNITLFDPEPNLLWMQKCAQIASIDNEVQQLSMGYNSLVGDMGNQFSGGQVQRLLLARALYKKPKVLFLDEATSHLDLANEARICGQLGKLTITRIVIAHRPETVKSAERVFKLESGRITEVSIDQIQDEQQQI</sequence>
<name>A0A4U1BIJ7_9GAMM</name>
<proteinExistence type="predicted"/>
<dbReference type="Pfam" id="PF00005">
    <property type="entry name" value="ABC_tran"/>
    <property type="match status" value="1"/>
</dbReference>
<accession>A0A4U1BIJ7</accession>
<dbReference type="SMART" id="SM00382">
    <property type="entry name" value="AAA"/>
    <property type="match status" value="1"/>
</dbReference>
<evidence type="ECO:0000256" key="3">
    <source>
        <dbReference type="ARBA" id="ARBA00022475"/>
    </source>
</evidence>
<evidence type="ECO:0000256" key="2">
    <source>
        <dbReference type="ARBA" id="ARBA00022448"/>
    </source>
</evidence>
<keyword evidence="3" id="KW-1003">Cell membrane</keyword>
<feature type="domain" description="ABC transporter" evidence="11">
    <location>
        <begin position="490"/>
        <end position="716"/>
    </location>
</feature>
<evidence type="ECO:0000256" key="7">
    <source>
        <dbReference type="ARBA" id="ARBA00022840"/>
    </source>
</evidence>
<dbReference type="GO" id="GO:0005524">
    <property type="term" value="F:ATP binding"/>
    <property type="evidence" value="ECO:0007669"/>
    <property type="project" value="UniProtKB-KW"/>
</dbReference>
<evidence type="ECO:0000256" key="9">
    <source>
        <dbReference type="ARBA" id="ARBA00023136"/>
    </source>
</evidence>
<keyword evidence="5" id="KW-0547">Nucleotide-binding</keyword>
<dbReference type="Proteomes" id="UP000305674">
    <property type="component" value="Unassembled WGS sequence"/>
</dbReference>
<evidence type="ECO:0000313" key="14">
    <source>
        <dbReference type="EMBL" id="TKB51179.1"/>
    </source>
</evidence>
<feature type="transmembrane region" description="Helical" evidence="10">
    <location>
        <begin position="289"/>
        <end position="310"/>
    </location>
</feature>
<keyword evidence="2" id="KW-0813">Transport</keyword>
<keyword evidence="9 10" id="KW-0472">Membrane</keyword>
<evidence type="ECO:0000256" key="6">
    <source>
        <dbReference type="ARBA" id="ARBA00022801"/>
    </source>
</evidence>
<dbReference type="CDD" id="cd18567">
    <property type="entry name" value="ABC_6TM_CvaB_RaxB_like"/>
    <property type="match status" value="1"/>
</dbReference>
<evidence type="ECO:0000256" key="8">
    <source>
        <dbReference type="ARBA" id="ARBA00022989"/>
    </source>
</evidence>
<dbReference type="InterPro" id="IPR033838">
    <property type="entry name" value="CvaB_peptidase"/>
</dbReference>
<evidence type="ECO:0000256" key="4">
    <source>
        <dbReference type="ARBA" id="ARBA00022692"/>
    </source>
</evidence>
<dbReference type="Gene3D" id="3.90.70.10">
    <property type="entry name" value="Cysteine proteinases"/>
    <property type="match status" value="1"/>
</dbReference>
<dbReference type="RefSeq" id="WP_136850493.1">
    <property type="nucleotide sequence ID" value="NZ_SWCI01000001.1"/>
</dbReference>
<comment type="subcellular location">
    <subcellularLocation>
        <location evidence="1">Cell membrane</location>
        <topology evidence="1">Multi-pass membrane protein</topology>
    </subcellularLocation>
</comment>
<reference evidence="14 15" key="1">
    <citation type="submission" date="2019-04" db="EMBL/GenBank/DDBJ databases">
        <authorList>
            <person name="Hwang J.C."/>
        </authorList>
    </citation>
    <scope>NUCLEOTIDE SEQUENCE [LARGE SCALE GENOMIC DNA]</scope>
    <source>
        <strain evidence="14 15">IMCC35001</strain>
    </source>
</reference>
<dbReference type="InterPro" id="IPR039421">
    <property type="entry name" value="Type_1_exporter"/>
</dbReference>
<dbReference type="EMBL" id="SWCI01000001">
    <property type="protein sequence ID" value="TKB51179.1"/>
    <property type="molecule type" value="Genomic_DNA"/>
</dbReference>
<dbReference type="GO" id="GO:0016887">
    <property type="term" value="F:ATP hydrolysis activity"/>
    <property type="evidence" value="ECO:0007669"/>
    <property type="project" value="InterPro"/>
</dbReference>
<comment type="caution">
    <text evidence="14">The sequence shown here is derived from an EMBL/GenBank/DDBJ whole genome shotgun (WGS) entry which is preliminary data.</text>
</comment>
<dbReference type="Pfam" id="PF03412">
    <property type="entry name" value="Peptidase_C39"/>
    <property type="match status" value="1"/>
</dbReference>
<dbReference type="InterPro" id="IPR003593">
    <property type="entry name" value="AAA+_ATPase"/>
</dbReference>
<dbReference type="Gene3D" id="1.20.1560.10">
    <property type="entry name" value="ABC transporter type 1, transmembrane domain"/>
    <property type="match status" value="1"/>
</dbReference>
<evidence type="ECO:0000313" key="15">
    <source>
        <dbReference type="Proteomes" id="UP000305674"/>
    </source>
</evidence>
<protein>
    <submittedName>
        <fullName evidence="14">Peptidase domain-containing ABC transporter</fullName>
    </submittedName>
</protein>
<evidence type="ECO:0000256" key="5">
    <source>
        <dbReference type="ARBA" id="ARBA00022741"/>
    </source>
</evidence>
<evidence type="ECO:0000259" key="12">
    <source>
        <dbReference type="PROSITE" id="PS50929"/>
    </source>
</evidence>
<dbReference type="PROSITE" id="PS50929">
    <property type="entry name" value="ABC_TM1F"/>
    <property type="match status" value="1"/>
</dbReference>
<feature type="transmembrane region" description="Helical" evidence="10">
    <location>
        <begin position="22"/>
        <end position="44"/>
    </location>
</feature>
<dbReference type="InterPro" id="IPR005074">
    <property type="entry name" value="Peptidase_C39"/>
</dbReference>
<gene>
    <name evidence="14" type="ORF">FCL40_01075</name>
</gene>
<keyword evidence="6" id="KW-0378">Hydrolase</keyword>
<dbReference type="GO" id="GO:0005886">
    <property type="term" value="C:plasma membrane"/>
    <property type="evidence" value="ECO:0007669"/>
    <property type="project" value="UniProtKB-SubCell"/>
</dbReference>
<dbReference type="InterPro" id="IPR011527">
    <property type="entry name" value="ABC1_TM_dom"/>
</dbReference>
<dbReference type="OrthoDB" id="9782586at2"/>
<dbReference type="InterPro" id="IPR036640">
    <property type="entry name" value="ABC1_TM_sf"/>
</dbReference>
<keyword evidence="7" id="KW-0067">ATP-binding</keyword>
<feature type="domain" description="Peptidase C39" evidence="13">
    <location>
        <begin position="25"/>
        <end position="144"/>
    </location>
</feature>
<dbReference type="InterPro" id="IPR027417">
    <property type="entry name" value="P-loop_NTPase"/>
</dbReference>
<keyword evidence="4 10" id="KW-0812">Transmembrane</keyword>
<dbReference type="Gene3D" id="3.40.50.300">
    <property type="entry name" value="P-loop containing nucleotide triphosphate hydrolases"/>
    <property type="match status" value="1"/>
</dbReference>
<evidence type="ECO:0000259" key="11">
    <source>
        <dbReference type="PROSITE" id="PS50893"/>
    </source>
</evidence>
<dbReference type="PROSITE" id="PS50893">
    <property type="entry name" value="ABC_TRANSPORTER_2"/>
    <property type="match status" value="1"/>
</dbReference>
<dbReference type="AlphaFoldDB" id="A0A4U1BIJ7"/>
<dbReference type="SUPFAM" id="SSF90123">
    <property type="entry name" value="ABC transporter transmembrane region"/>
    <property type="match status" value="1"/>
</dbReference>
<feature type="domain" description="ABC transmembrane type-1" evidence="12">
    <location>
        <begin position="178"/>
        <end position="457"/>
    </location>
</feature>
<dbReference type="GO" id="GO:0006508">
    <property type="term" value="P:proteolysis"/>
    <property type="evidence" value="ECO:0007669"/>
    <property type="project" value="InterPro"/>
</dbReference>
<feature type="transmembrane region" description="Helical" evidence="10">
    <location>
        <begin position="316"/>
        <end position="336"/>
    </location>
</feature>
<feature type="transmembrane region" description="Helical" evidence="10">
    <location>
        <begin position="175"/>
        <end position="196"/>
    </location>
</feature>
<evidence type="ECO:0000259" key="13">
    <source>
        <dbReference type="PROSITE" id="PS50990"/>
    </source>
</evidence>
<organism evidence="14 15">
    <name type="scientific">Ferrimonas sediminicola</name>
    <dbReference type="NCBI Taxonomy" id="2569538"/>
    <lineage>
        <taxon>Bacteria</taxon>
        <taxon>Pseudomonadati</taxon>
        <taxon>Pseudomonadota</taxon>
        <taxon>Gammaproteobacteria</taxon>
        <taxon>Alteromonadales</taxon>
        <taxon>Ferrimonadaceae</taxon>
        <taxon>Ferrimonas</taxon>
    </lineage>
</organism>
<dbReference type="CDD" id="cd02419">
    <property type="entry name" value="Peptidase_C39C"/>
    <property type="match status" value="1"/>
</dbReference>
<keyword evidence="15" id="KW-1185">Reference proteome</keyword>
<dbReference type="InterPro" id="IPR003439">
    <property type="entry name" value="ABC_transporter-like_ATP-bd"/>
</dbReference>